<dbReference type="Proteomes" id="UP000620124">
    <property type="component" value="Unassembled WGS sequence"/>
</dbReference>
<organism evidence="1 2">
    <name type="scientific">Mycena venus</name>
    <dbReference type="NCBI Taxonomy" id="2733690"/>
    <lineage>
        <taxon>Eukaryota</taxon>
        <taxon>Fungi</taxon>
        <taxon>Dikarya</taxon>
        <taxon>Basidiomycota</taxon>
        <taxon>Agaricomycotina</taxon>
        <taxon>Agaricomycetes</taxon>
        <taxon>Agaricomycetidae</taxon>
        <taxon>Agaricales</taxon>
        <taxon>Marasmiineae</taxon>
        <taxon>Mycenaceae</taxon>
        <taxon>Mycena</taxon>
    </lineage>
</organism>
<comment type="caution">
    <text evidence="1">The sequence shown here is derived from an EMBL/GenBank/DDBJ whole genome shotgun (WGS) entry which is preliminary data.</text>
</comment>
<evidence type="ECO:0008006" key="3">
    <source>
        <dbReference type="Google" id="ProtNLM"/>
    </source>
</evidence>
<evidence type="ECO:0000313" key="2">
    <source>
        <dbReference type="Proteomes" id="UP000620124"/>
    </source>
</evidence>
<reference evidence="1" key="1">
    <citation type="submission" date="2020-05" db="EMBL/GenBank/DDBJ databases">
        <title>Mycena genomes resolve the evolution of fungal bioluminescence.</title>
        <authorList>
            <person name="Tsai I.J."/>
        </authorList>
    </citation>
    <scope>NUCLEOTIDE SEQUENCE</scope>
    <source>
        <strain evidence="1">CCC161011</strain>
    </source>
</reference>
<protein>
    <recommendedName>
        <fullName evidence="3">F-box domain-containing protein</fullName>
    </recommendedName>
</protein>
<keyword evidence="2" id="KW-1185">Reference proteome</keyword>
<sequence>MGQYWMVVNLDKSQTFGGWGKLGEFLFSFPKCLETSIRAQPKFPDCDAIVRPLKPGELIRKPRRSIPGLRVPQTAAPSSRVTALVNLPADIIGEIYSHLYLLLDVLCLSVTCQVLWEIGRPYIYCLIATIATSSDSWTGDRILCVGDYLQNKDIPENVLTPEERVELTDDEESTLYDYPFHKVEGKEFNMNDMWFKGRGDDRYDLMFYDRGLSAARHHFLAYTPPPPPLPVDPTVLRNLSRRQYVRESALLELKAKYAEVKSHRGEGILQNVGFGEVLMTRICLSSNPSASMLYDGPIHRGAWAGDRFDIVSSSECFEDTTWSDVSEEVLKDLEEIWRSEYRHALVVPKVYS</sequence>
<proteinExistence type="predicted"/>
<evidence type="ECO:0000313" key="1">
    <source>
        <dbReference type="EMBL" id="KAF7365616.1"/>
    </source>
</evidence>
<dbReference type="EMBL" id="JACAZI010000003">
    <property type="protein sequence ID" value="KAF7365616.1"/>
    <property type="molecule type" value="Genomic_DNA"/>
</dbReference>
<accession>A0A8H6YWJ3</accession>
<dbReference type="OrthoDB" id="2588098at2759"/>
<name>A0A8H6YWJ3_9AGAR</name>
<gene>
    <name evidence="1" type="ORF">MVEN_00435200</name>
</gene>
<dbReference type="AlphaFoldDB" id="A0A8H6YWJ3"/>